<accession>A0A6A4IRV5</accession>
<sequence>LNDKLKKEYLNQMELFGKLRDKYNEKVMILTKENQRLKEAAKENQPEPAGSTSQEIVIQPNGVAPEETNGILQEEKRQVVEKSTVNIPSASARYQRL</sequence>
<keyword evidence="2" id="KW-1185">Reference proteome</keyword>
<dbReference type="OrthoDB" id="6620016at2759"/>
<dbReference type="EMBL" id="WIXP02000008">
    <property type="protein sequence ID" value="KAF6206263.1"/>
    <property type="molecule type" value="Genomic_DNA"/>
</dbReference>
<feature type="non-terminal residue" evidence="1">
    <location>
        <position position="97"/>
    </location>
</feature>
<name>A0A6A4IRV5_APOLU</name>
<evidence type="ECO:0000313" key="1">
    <source>
        <dbReference type="EMBL" id="KAF6206263.1"/>
    </source>
</evidence>
<proteinExistence type="predicted"/>
<gene>
    <name evidence="1" type="ORF">GE061_017492</name>
</gene>
<dbReference type="Proteomes" id="UP000466442">
    <property type="component" value="Unassembled WGS sequence"/>
</dbReference>
<reference evidence="1" key="1">
    <citation type="journal article" date="2021" name="Mol. Ecol. Resour.">
        <title>Apolygus lucorum genome provides insights into omnivorousness and mesophyll feeding.</title>
        <authorList>
            <person name="Liu Y."/>
            <person name="Liu H."/>
            <person name="Wang H."/>
            <person name="Huang T."/>
            <person name="Liu B."/>
            <person name="Yang B."/>
            <person name="Yin L."/>
            <person name="Li B."/>
            <person name="Zhang Y."/>
            <person name="Zhang S."/>
            <person name="Jiang F."/>
            <person name="Zhang X."/>
            <person name="Ren Y."/>
            <person name="Wang B."/>
            <person name="Wang S."/>
            <person name="Lu Y."/>
            <person name="Wu K."/>
            <person name="Fan W."/>
            <person name="Wang G."/>
        </authorList>
    </citation>
    <scope>NUCLEOTIDE SEQUENCE</scope>
    <source>
        <strain evidence="1">12Hb</strain>
    </source>
</reference>
<comment type="caution">
    <text evidence="1">The sequence shown here is derived from an EMBL/GenBank/DDBJ whole genome shotgun (WGS) entry which is preliminary data.</text>
</comment>
<dbReference type="AlphaFoldDB" id="A0A6A4IRV5"/>
<protein>
    <submittedName>
        <fullName evidence="1">Uncharacterized protein</fullName>
    </submittedName>
</protein>
<organism evidence="1 2">
    <name type="scientific">Apolygus lucorum</name>
    <name type="common">Small green plant bug</name>
    <name type="synonym">Lygocoris lucorum</name>
    <dbReference type="NCBI Taxonomy" id="248454"/>
    <lineage>
        <taxon>Eukaryota</taxon>
        <taxon>Metazoa</taxon>
        <taxon>Ecdysozoa</taxon>
        <taxon>Arthropoda</taxon>
        <taxon>Hexapoda</taxon>
        <taxon>Insecta</taxon>
        <taxon>Pterygota</taxon>
        <taxon>Neoptera</taxon>
        <taxon>Paraneoptera</taxon>
        <taxon>Hemiptera</taxon>
        <taxon>Heteroptera</taxon>
        <taxon>Panheteroptera</taxon>
        <taxon>Cimicomorpha</taxon>
        <taxon>Miridae</taxon>
        <taxon>Mirini</taxon>
        <taxon>Apolygus</taxon>
    </lineage>
</organism>
<evidence type="ECO:0000313" key="2">
    <source>
        <dbReference type="Proteomes" id="UP000466442"/>
    </source>
</evidence>